<feature type="region of interest" description="Disordered" evidence="14">
    <location>
        <begin position="231"/>
        <end position="254"/>
    </location>
</feature>
<keyword evidence="17" id="KW-1185">Reference proteome</keyword>
<evidence type="ECO:0000256" key="14">
    <source>
        <dbReference type="SAM" id="MobiDB-lite"/>
    </source>
</evidence>
<dbReference type="Pfam" id="PF00134">
    <property type="entry name" value="Cyclin_N"/>
    <property type="match status" value="1"/>
</dbReference>
<dbReference type="PROSITE" id="PS50086">
    <property type="entry name" value="TBC_RABGAP"/>
    <property type="match status" value="1"/>
</dbReference>
<keyword evidence="8" id="KW-0131">Cell cycle</keyword>
<dbReference type="GO" id="GO:0051301">
    <property type="term" value="P:cell division"/>
    <property type="evidence" value="ECO:0007669"/>
    <property type="project" value="UniProtKB-KW"/>
</dbReference>
<dbReference type="FunFam" id="1.10.472.80:FF:000005">
    <property type="entry name" value="TBC1 domain family member 15"/>
    <property type="match status" value="1"/>
</dbReference>
<feature type="domain" description="Rab-GAP TBC" evidence="15">
    <location>
        <begin position="304"/>
        <end position="514"/>
    </location>
</feature>
<keyword evidence="3" id="KW-0963">Cytoplasm</keyword>
<dbReference type="Proteomes" id="UP001044222">
    <property type="component" value="Chromosome 17"/>
</dbReference>
<comment type="function">
    <text evidence="9">Acts as a GTPase activating protein for RAB7A. Does not act on RAB4, RAB5 or RAB6.</text>
</comment>
<evidence type="ECO:0000256" key="12">
    <source>
        <dbReference type="ARBA" id="ARBA00082539"/>
    </source>
</evidence>
<dbReference type="Gene3D" id="1.10.472.10">
    <property type="entry name" value="Cyclin-like"/>
    <property type="match status" value="2"/>
</dbReference>
<dbReference type="SMART" id="SM01332">
    <property type="entry name" value="Cyclin_C"/>
    <property type="match status" value="1"/>
</dbReference>
<sequence length="1009" mass="112784">MESNGESHKLMFEKEGVYLHTNAKRSNQDTAIPGFIRIVERGGEPALEWSPLEEERGSAPAVFYTKKDGEGGEEETNFDPGYEPDWAVISTVKRERDPTPVRETGQWGSFSLPLSELYSLRRARFSLGRNFLVLTSRGGHPLPPLHFHRGGTMDLLRALQRYIILAPSPVDHRLFLVYPHDSGALSQSFEELQLFEEGSSDLVSRFIQDPYATTFGGFSKVTNFFRGALRPPDSPLHPRAPQDGHGPPSAEEEPGFELITCGAELGPKPEVTRGQPLDKWEELLDAEGRVTDPQRVKELVFRGGITPSLRKEVWKFLLAFYPWDSTAKEREDLVRAKTDEYFRMKVQWKSVSEEQEMRNSLLRGYRSLIERDVSRTDRHNSFFSGNENPGLTLLHDVLMTYCMYNFDLGYVQGMSDLLSPILFVTQNEVESFWCLTGFMDLVHHNFEESQEAMKQQLLQLSILLKALDPELCDYLDSQDSGSLCFCFRWLLIWFKREFSFEDILTLWEVMWTRLPCPNFHLLMACSILESQREELIGSDYDFNTILKHINDLTMRLDLQSLLRGAEAIYLQLTRCKELPVKVQEVLGLCPPPSSDEESPVSEPNETQPLLSQSQTGGVASATAQPSGSSSPPRPPPLTPNRRTERWRGSGGGRGRGSWWAGSELLHAFWADRRVNDCLYLLQEDHTPLHSRPADAEAVAVARGAPRDVRRVAVVRGGGGPGAGGAQLRAPWDPSACGERVVGRLLQSEGRYLPSALYVSLVRRDPRQRDQLAKWILEVCCECGCEEAVFPLAVSLLDRFLSVSLSLPPCPWSLCSACVLLASKLSESQTVCTDGLRACADGSFTARDLQEMERVVLATLRWDVAAVTPQDFLPHFLSALGEPHEGETPAGVSLATLRRHGDTLVAMCVCDSAFLGAPPSLVAAAALDAAVRGLGGRGPQPGHVTAVLSALCRTDMAVLQYYSDLIEGALRERLRNGQRQKVREEKREDQDGEMEDERASTPTDLREISF</sequence>
<evidence type="ECO:0000259" key="15">
    <source>
        <dbReference type="PROSITE" id="PS50086"/>
    </source>
</evidence>
<evidence type="ECO:0000313" key="17">
    <source>
        <dbReference type="Proteomes" id="UP001044222"/>
    </source>
</evidence>
<dbReference type="Pfam" id="PF02984">
    <property type="entry name" value="Cyclin_C"/>
    <property type="match status" value="1"/>
</dbReference>
<evidence type="ECO:0000256" key="1">
    <source>
        <dbReference type="ARBA" id="ARBA00004496"/>
    </source>
</evidence>
<dbReference type="InterPro" id="IPR006671">
    <property type="entry name" value="Cyclin_N"/>
</dbReference>
<keyword evidence="4" id="KW-0597">Phosphoprotein</keyword>
<keyword evidence="2" id="KW-0343">GTPase activation</keyword>
<dbReference type="SUPFAM" id="SSF47954">
    <property type="entry name" value="Cyclin-like"/>
    <property type="match status" value="2"/>
</dbReference>
<dbReference type="GO" id="GO:0005096">
    <property type="term" value="F:GTPase activator activity"/>
    <property type="evidence" value="ECO:0007669"/>
    <property type="project" value="UniProtKB-KW"/>
</dbReference>
<dbReference type="Gene3D" id="1.10.472.80">
    <property type="entry name" value="Ypt/Rab-GAP domain of gyp1p, domain 3"/>
    <property type="match status" value="1"/>
</dbReference>
<dbReference type="InterPro" id="IPR036915">
    <property type="entry name" value="Cyclin-like_sf"/>
</dbReference>
<dbReference type="PROSITE" id="PS00292">
    <property type="entry name" value="CYCLINS"/>
    <property type="match status" value="1"/>
</dbReference>
<comment type="subunit">
    <text evidence="10">Interacts with non-phosphorylated form of RAB8A; phosphorylation of RAB8A at 'Thr-72' disrupts this interaction. Interacts with ARMC12.</text>
</comment>
<dbReference type="Gene3D" id="1.10.8.270">
    <property type="entry name" value="putative rabgap domain of human tbc1 domain family member 14 like domains"/>
    <property type="match status" value="1"/>
</dbReference>
<dbReference type="GO" id="GO:0005737">
    <property type="term" value="C:cytoplasm"/>
    <property type="evidence" value="ECO:0007669"/>
    <property type="project" value="UniProtKB-SubCell"/>
</dbReference>
<dbReference type="Pfam" id="PF12068">
    <property type="entry name" value="PH_RBD"/>
    <property type="match status" value="1"/>
</dbReference>
<dbReference type="SMART" id="SM00385">
    <property type="entry name" value="CYCLIN"/>
    <property type="match status" value="1"/>
</dbReference>
<dbReference type="InterPro" id="IPR004367">
    <property type="entry name" value="Cyclin_C-dom"/>
</dbReference>
<organism evidence="16 17">
    <name type="scientific">Anguilla anguilla</name>
    <name type="common">European freshwater eel</name>
    <name type="synonym">Muraena anguilla</name>
    <dbReference type="NCBI Taxonomy" id="7936"/>
    <lineage>
        <taxon>Eukaryota</taxon>
        <taxon>Metazoa</taxon>
        <taxon>Chordata</taxon>
        <taxon>Craniata</taxon>
        <taxon>Vertebrata</taxon>
        <taxon>Euteleostomi</taxon>
        <taxon>Actinopterygii</taxon>
        <taxon>Neopterygii</taxon>
        <taxon>Teleostei</taxon>
        <taxon>Anguilliformes</taxon>
        <taxon>Anguillidae</taxon>
        <taxon>Anguilla</taxon>
    </lineage>
</organism>
<reference evidence="16" key="1">
    <citation type="submission" date="2021-01" db="EMBL/GenBank/DDBJ databases">
        <title>A chromosome-scale assembly of European eel, Anguilla anguilla.</title>
        <authorList>
            <person name="Henkel C."/>
            <person name="Jong-Raadsen S.A."/>
            <person name="Dufour S."/>
            <person name="Weltzien F.-A."/>
            <person name="Palstra A.P."/>
            <person name="Pelster B."/>
            <person name="Spaink H.P."/>
            <person name="Van Den Thillart G.E."/>
            <person name="Jansen H."/>
            <person name="Zahm M."/>
            <person name="Klopp C."/>
            <person name="Cedric C."/>
            <person name="Louis A."/>
            <person name="Berthelot C."/>
            <person name="Parey E."/>
            <person name="Roest Crollius H."/>
            <person name="Montfort J."/>
            <person name="Robinson-Rechavi M."/>
            <person name="Bucao C."/>
            <person name="Bouchez O."/>
            <person name="Gislard M."/>
            <person name="Lluch J."/>
            <person name="Milhes M."/>
            <person name="Lampietro C."/>
            <person name="Lopez Roques C."/>
            <person name="Donnadieu C."/>
            <person name="Braasch I."/>
            <person name="Desvignes T."/>
            <person name="Postlethwait J."/>
            <person name="Bobe J."/>
            <person name="Guiguen Y."/>
            <person name="Dirks R."/>
        </authorList>
    </citation>
    <scope>NUCLEOTIDE SEQUENCE</scope>
    <source>
        <strain evidence="16">Tag_6206</strain>
        <tissue evidence="16">Liver</tissue>
    </source>
</reference>
<feature type="compositionally biased region" description="Basic and acidic residues" evidence="14">
    <location>
        <begin position="975"/>
        <end position="988"/>
    </location>
</feature>
<evidence type="ECO:0000256" key="6">
    <source>
        <dbReference type="ARBA" id="ARBA00022990"/>
    </source>
</evidence>
<comment type="caution">
    <text evidence="16">The sequence shown here is derived from an EMBL/GenBank/DDBJ whole genome shotgun (WGS) entry which is preliminary data.</text>
</comment>
<dbReference type="FunFam" id="1.10.8.270:FF:000005">
    <property type="entry name" value="TBC1 domain family member 15"/>
    <property type="match status" value="1"/>
</dbReference>
<dbReference type="InterPro" id="IPR013763">
    <property type="entry name" value="Cyclin-like_dom"/>
</dbReference>
<evidence type="ECO:0000256" key="11">
    <source>
        <dbReference type="ARBA" id="ARBA00067480"/>
    </source>
</evidence>
<evidence type="ECO:0000313" key="16">
    <source>
        <dbReference type="EMBL" id="KAG5832328.1"/>
    </source>
</evidence>
<name>A0A9D3LTB6_ANGAN</name>
<dbReference type="SMART" id="SM00164">
    <property type="entry name" value="TBC"/>
    <property type="match status" value="1"/>
</dbReference>
<dbReference type="Pfam" id="PF00566">
    <property type="entry name" value="RabGAP-TBC"/>
    <property type="match status" value="1"/>
</dbReference>
<dbReference type="PANTHER" id="PTHR22957:SF360">
    <property type="entry name" value="TBC1 DOMAIN FAMILY MEMBER 17"/>
    <property type="match status" value="1"/>
</dbReference>
<keyword evidence="5" id="KW-0132">Cell division</keyword>
<evidence type="ECO:0000256" key="7">
    <source>
        <dbReference type="ARBA" id="ARBA00023127"/>
    </source>
</evidence>
<evidence type="ECO:0000256" key="4">
    <source>
        <dbReference type="ARBA" id="ARBA00022553"/>
    </source>
</evidence>
<evidence type="ECO:0000256" key="9">
    <source>
        <dbReference type="ARBA" id="ARBA00055283"/>
    </source>
</evidence>
<gene>
    <name evidence="16" type="ORF">ANANG_G00289930</name>
</gene>
<comment type="subcellular location">
    <subcellularLocation>
        <location evidence="1">Cytoplasm</location>
    </subcellularLocation>
</comment>
<evidence type="ECO:0000256" key="2">
    <source>
        <dbReference type="ARBA" id="ARBA00022468"/>
    </source>
</evidence>
<feature type="region of interest" description="Disordered" evidence="14">
    <location>
        <begin position="589"/>
        <end position="655"/>
    </location>
</feature>
<dbReference type="PANTHER" id="PTHR22957">
    <property type="entry name" value="TBC1 DOMAIN FAMILY MEMBER GTPASE-ACTIVATING PROTEIN"/>
    <property type="match status" value="1"/>
</dbReference>
<evidence type="ECO:0000256" key="3">
    <source>
        <dbReference type="ARBA" id="ARBA00022490"/>
    </source>
</evidence>
<dbReference type="InterPro" id="IPR048258">
    <property type="entry name" value="Cyclins_cyclin-box"/>
</dbReference>
<comment type="similarity">
    <text evidence="13">Belongs to the cyclin family.</text>
</comment>
<evidence type="ECO:0000256" key="13">
    <source>
        <dbReference type="RuleBase" id="RU000383"/>
    </source>
</evidence>
<dbReference type="InterPro" id="IPR021935">
    <property type="entry name" value="SGSM1/2_RBD"/>
</dbReference>
<dbReference type="SUPFAM" id="SSF47923">
    <property type="entry name" value="Ypt/Rab-GAP domain of gyp1p"/>
    <property type="match status" value="2"/>
</dbReference>
<dbReference type="AlphaFoldDB" id="A0A9D3LTB6"/>
<proteinExistence type="inferred from homology"/>
<evidence type="ECO:0000256" key="10">
    <source>
        <dbReference type="ARBA" id="ARBA00065268"/>
    </source>
</evidence>
<keyword evidence="7 13" id="KW-0195">Cyclin</keyword>
<protein>
    <recommendedName>
        <fullName evidence="11">TBC1 domain family member 15</fullName>
    </recommendedName>
    <alternativeName>
        <fullName evidence="12">GTPase-activating protein RAB7</fullName>
    </alternativeName>
</protein>
<keyword evidence="6" id="KW-0007">Acetylation</keyword>
<accession>A0A9D3LTB6</accession>
<evidence type="ECO:0000256" key="5">
    <source>
        <dbReference type="ARBA" id="ARBA00022618"/>
    </source>
</evidence>
<evidence type="ECO:0000256" key="8">
    <source>
        <dbReference type="ARBA" id="ARBA00023306"/>
    </source>
</evidence>
<feature type="region of interest" description="Disordered" evidence="14">
    <location>
        <begin position="975"/>
        <end position="1009"/>
    </location>
</feature>
<dbReference type="EMBL" id="JAFIRN010000017">
    <property type="protein sequence ID" value="KAG5832328.1"/>
    <property type="molecule type" value="Genomic_DNA"/>
</dbReference>
<feature type="compositionally biased region" description="Polar residues" evidence="14">
    <location>
        <begin position="606"/>
        <end position="624"/>
    </location>
</feature>
<dbReference type="InterPro" id="IPR000195">
    <property type="entry name" value="Rab-GAP-TBC_dom"/>
</dbReference>
<dbReference type="InterPro" id="IPR035969">
    <property type="entry name" value="Rab-GAP_TBC_sf"/>
</dbReference>